<evidence type="ECO:0000313" key="2">
    <source>
        <dbReference type="EMBL" id="KZV91192.1"/>
    </source>
</evidence>
<evidence type="ECO:0000313" key="3">
    <source>
        <dbReference type="Proteomes" id="UP000077266"/>
    </source>
</evidence>
<protein>
    <recommendedName>
        <fullName evidence="4">Secreted protein</fullName>
    </recommendedName>
</protein>
<evidence type="ECO:0000256" key="1">
    <source>
        <dbReference type="SAM" id="SignalP"/>
    </source>
</evidence>
<reference evidence="2 3" key="1">
    <citation type="journal article" date="2016" name="Mol. Biol. Evol.">
        <title>Comparative Genomics of Early-Diverging Mushroom-Forming Fungi Provides Insights into the Origins of Lignocellulose Decay Capabilities.</title>
        <authorList>
            <person name="Nagy L.G."/>
            <person name="Riley R."/>
            <person name="Tritt A."/>
            <person name="Adam C."/>
            <person name="Daum C."/>
            <person name="Floudas D."/>
            <person name="Sun H."/>
            <person name="Yadav J.S."/>
            <person name="Pangilinan J."/>
            <person name="Larsson K.H."/>
            <person name="Matsuura K."/>
            <person name="Barry K."/>
            <person name="Labutti K."/>
            <person name="Kuo R."/>
            <person name="Ohm R.A."/>
            <person name="Bhattacharya S.S."/>
            <person name="Shirouzu T."/>
            <person name="Yoshinaga Y."/>
            <person name="Martin F.M."/>
            <person name="Grigoriev I.V."/>
            <person name="Hibbett D.S."/>
        </authorList>
    </citation>
    <scope>NUCLEOTIDE SEQUENCE [LARGE SCALE GENOMIC DNA]</scope>
    <source>
        <strain evidence="2 3">HHB12029</strain>
    </source>
</reference>
<sequence>FFFCGTPCSLLVISRLLIVVLCAEHHTHSVLTQHVSSFFVRFTRLLSYAPLNCAVLSRVPDLYLPVPTAEALVLPPVTGNAFFWCVFFPCTRVALDTNFLVSVLRQCECVRLSGRCTLIGLFLYI</sequence>
<name>A0A165GYM7_EXIGL</name>
<dbReference type="EMBL" id="KV426033">
    <property type="protein sequence ID" value="KZV91192.1"/>
    <property type="molecule type" value="Genomic_DNA"/>
</dbReference>
<feature type="non-terminal residue" evidence="2">
    <location>
        <position position="125"/>
    </location>
</feature>
<feature type="chain" id="PRO_5007858440" description="Secreted protein" evidence="1">
    <location>
        <begin position="23"/>
        <end position="125"/>
    </location>
</feature>
<gene>
    <name evidence="2" type="ORF">EXIGLDRAFT_719647</name>
</gene>
<feature type="non-terminal residue" evidence="2">
    <location>
        <position position="1"/>
    </location>
</feature>
<keyword evidence="3" id="KW-1185">Reference proteome</keyword>
<dbReference type="InParanoid" id="A0A165GYM7"/>
<accession>A0A165GYM7</accession>
<dbReference type="AlphaFoldDB" id="A0A165GYM7"/>
<keyword evidence="1" id="KW-0732">Signal</keyword>
<dbReference type="Proteomes" id="UP000077266">
    <property type="component" value="Unassembled WGS sequence"/>
</dbReference>
<proteinExistence type="predicted"/>
<organism evidence="2 3">
    <name type="scientific">Exidia glandulosa HHB12029</name>
    <dbReference type="NCBI Taxonomy" id="1314781"/>
    <lineage>
        <taxon>Eukaryota</taxon>
        <taxon>Fungi</taxon>
        <taxon>Dikarya</taxon>
        <taxon>Basidiomycota</taxon>
        <taxon>Agaricomycotina</taxon>
        <taxon>Agaricomycetes</taxon>
        <taxon>Auriculariales</taxon>
        <taxon>Exidiaceae</taxon>
        <taxon>Exidia</taxon>
    </lineage>
</organism>
<evidence type="ECO:0008006" key="4">
    <source>
        <dbReference type="Google" id="ProtNLM"/>
    </source>
</evidence>
<feature type="signal peptide" evidence="1">
    <location>
        <begin position="1"/>
        <end position="22"/>
    </location>
</feature>